<keyword evidence="2 6" id="KW-0378">Hydrolase</keyword>
<dbReference type="Pfam" id="PF00128">
    <property type="entry name" value="Alpha-amylase"/>
    <property type="match status" value="1"/>
</dbReference>
<keyword evidence="3 6" id="KW-0119">Carbohydrate metabolism</keyword>
<dbReference type="GO" id="GO:0004556">
    <property type="term" value="F:alpha-amylase activity"/>
    <property type="evidence" value="ECO:0007669"/>
    <property type="project" value="UniProtKB-UniRule"/>
</dbReference>
<dbReference type="Proteomes" id="UP000018211">
    <property type="component" value="Unassembled WGS sequence"/>
</dbReference>
<evidence type="ECO:0000313" key="8">
    <source>
        <dbReference type="EMBL" id="CCO45460.1"/>
    </source>
</evidence>
<evidence type="ECO:0000256" key="3">
    <source>
        <dbReference type="ARBA" id="ARBA00023277"/>
    </source>
</evidence>
<comment type="similarity">
    <text evidence="1 5">Belongs to the glycosyl hydrolase 13 family.</text>
</comment>
<name>A0AAV2VM51_9VIBR</name>
<evidence type="ECO:0000256" key="4">
    <source>
        <dbReference type="ARBA" id="ARBA00023295"/>
    </source>
</evidence>
<protein>
    <recommendedName>
        <fullName evidence="6">Alpha-amylase</fullName>
        <ecNumber evidence="6">3.2.1.1</ecNumber>
    </recommendedName>
</protein>
<evidence type="ECO:0000256" key="6">
    <source>
        <dbReference type="RuleBase" id="RU361134"/>
    </source>
</evidence>
<evidence type="ECO:0000259" key="7">
    <source>
        <dbReference type="SMART" id="SM00642"/>
    </source>
</evidence>
<dbReference type="RefSeq" id="WP_022610925.1">
    <property type="nucleotide sequence ID" value="NZ_LK391965.1"/>
</dbReference>
<dbReference type="SUPFAM" id="SSF51445">
    <property type="entry name" value="(Trans)glycosidases"/>
    <property type="match status" value="1"/>
</dbReference>
<dbReference type="SMART" id="SM00642">
    <property type="entry name" value="Aamy"/>
    <property type="match status" value="1"/>
</dbReference>
<dbReference type="CDD" id="cd11315">
    <property type="entry name" value="AmyAc_bac1_AmyA"/>
    <property type="match status" value="1"/>
</dbReference>
<dbReference type="PRINTS" id="PR00110">
    <property type="entry name" value="ALPHAAMYLASE"/>
</dbReference>
<reference evidence="8 9" key="1">
    <citation type="journal article" date="2013" name="ISME J.">
        <title>Comparative genomics of pathogenic lineages of Vibrio nigripulchritudo identifies virulence-associated traits.</title>
        <authorList>
            <person name="Goudenege D."/>
            <person name="Labreuche Y."/>
            <person name="Krin E."/>
            <person name="Ansquer D."/>
            <person name="Mangenot S."/>
            <person name="Calteau A."/>
            <person name="Medigue C."/>
            <person name="Mazel D."/>
            <person name="Polz M.F."/>
            <person name="Le Roux F."/>
        </authorList>
    </citation>
    <scope>NUCLEOTIDE SEQUENCE [LARGE SCALE GENOMIC DNA]</scope>
    <source>
        <strain evidence="8 9">SOn1</strain>
    </source>
</reference>
<dbReference type="GO" id="GO:0043169">
    <property type="term" value="F:cation binding"/>
    <property type="evidence" value="ECO:0007669"/>
    <property type="project" value="InterPro"/>
</dbReference>
<accession>A0AAV2VM51</accession>
<organism evidence="8 9">
    <name type="scientific">Vibrio nigripulchritudo SOn1</name>
    <dbReference type="NCBI Taxonomy" id="1238450"/>
    <lineage>
        <taxon>Bacteria</taxon>
        <taxon>Pseudomonadati</taxon>
        <taxon>Pseudomonadota</taxon>
        <taxon>Gammaproteobacteria</taxon>
        <taxon>Vibrionales</taxon>
        <taxon>Vibrionaceae</taxon>
        <taxon>Vibrio</taxon>
    </lineage>
</organism>
<dbReference type="EC" id="3.2.1.1" evidence="6"/>
<keyword evidence="4 6" id="KW-0326">Glycosidase</keyword>
<proteinExistence type="inferred from homology"/>
<comment type="catalytic activity">
    <reaction evidence="6">
        <text>Endohydrolysis of (1-&gt;4)-alpha-D-glucosidic linkages in polysaccharides containing three or more (1-&gt;4)-alpha-linked D-glucose units.</text>
        <dbReference type="EC" id="3.2.1.1"/>
    </reaction>
</comment>
<gene>
    <name evidence="8" type="ORF">VIBNISOn1_150013</name>
</gene>
<sequence>MEQGERANAILHVFDWTYREVAEYASEIRSLGYRSVMVSPPLKSMKSDRGKYWWQRYQPQDYRVIDNPLGNTLDFKAMMAELHRHDIWVYVDVVFNHMANESDIRSDLQFPSDADIQEYHSYPELYSELRLFGDLSVPLFTERDFIEPFGIVDWQDQWEVQNGRISSGPADPGLPTLSDNSHVIEQQRLYLKAMKEMGVRGFRIDAAKHISLSHLEKVWTPDITEGMHIFGEIITDGGATRQEYEVFLKPYLEKTQLAAYDFPLFNTLFNALGDKGSFESLVNPYALGQALSNPRAVTFATTHDIPNNRVFEDLVMSESNEWLAYAYILGRDGGVPLIYAEPPERTFSEKENISRWAENWRSQKMKSLLEFHNLTYGHQMKVEFVDKDVIIISREKLGLIALNKGKNIKSVDELLVSNTSIDYDFKCISESLEIKPNSYVIVYL</sequence>
<feature type="domain" description="Glycosyl hydrolase family 13 catalytic" evidence="7">
    <location>
        <begin position="8"/>
        <end position="372"/>
    </location>
</feature>
<dbReference type="InterPro" id="IPR006046">
    <property type="entry name" value="Alpha_amylase"/>
</dbReference>
<dbReference type="EMBL" id="CAOF01000057">
    <property type="protein sequence ID" value="CCO45460.1"/>
    <property type="molecule type" value="Genomic_DNA"/>
</dbReference>
<dbReference type="Gene3D" id="3.20.20.80">
    <property type="entry name" value="Glycosidases"/>
    <property type="match status" value="1"/>
</dbReference>
<evidence type="ECO:0000256" key="1">
    <source>
        <dbReference type="ARBA" id="ARBA00008061"/>
    </source>
</evidence>
<dbReference type="InterPro" id="IPR006047">
    <property type="entry name" value="GH13_cat_dom"/>
</dbReference>
<dbReference type="InterPro" id="IPR017853">
    <property type="entry name" value="GH"/>
</dbReference>
<dbReference type="GO" id="GO:0005975">
    <property type="term" value="P:carbohydrate metabolic process"/>
    <property type="evidence" value="ECO:0007669"/>
    <property type="project" value="InterPro"/>
</dbReference>
<dbReference type="AlphaFoldDB" id="A0AAV2VM51"/>
<evidence type="ECO:0000313" key="9">
    <source>
        <dbReference type="Proteomes" id="UP000018211"/>
    </source>
</evidence>
<evidence type="ECO:0000256" key="5">
    <source>
        <dbReference type="RuleBase" id="RU003615"/>
    </source>
</evidence>
<dbReference type="PANTHER" id="PTHR43447">
    <property type="entry name" value="ALPHA-AMYLASE"/>
    <property type="match status" value="1"/>
</dbReference>
<comment type="caution">
    <text evidence="8">The sequence shown here is derived from an EMBL/GenBank/DDBJ whole genome shotgun (WGS) entry which is preliminary data.</text>
</comment>
<evidence type="ECO:0000256" key="2">
    <source>
        <dbReference type="ARBA" id="ARBA00022801"/>
    </source>
</evidence>